<organism evidence="2 3">
    <name type="scientific">Candolleomyces aberdarensis</name>
    <dbReference type="NCBI Taxonomy" id="2316362"/>
    <lineage>
        <taxon>Eukaryota</taxon>
        <taxon>Fungi</taxon>
        <taxon>Dikarya</taxon>
        <taxon>Basidiomycota</taxon>
        <taxon>Agaricomycotina</taxon>
        <taxon>Agaricomycetes</taxon>
        <taxon>Agaricomycetidae</taxon>
        <taxon>Agaricales</taxon>
        <taxon>Agaricineae</taxon>
        <taxon>Psathyrellaceae</taxon>
        <taxon>Candolleomyces</taxon>
    </lineage>
</organism>
<dbReference type="Proteomes" id="UP000290288">
    <property type="component" value="Unassembled WGS sequence"/>
</dbReference>
<dbReference type="EMBL" id="SDEE01000216">
    <property type="protein sequence ID" value="RXW19199.1"/>
    <property type="molecule type" value="Genomic_DNA"/>
</dbReference>
<dbReference type="AlphaFoldDB" id="A0A4Q2DHL7"/>
<comment type="caution">
    <text evidence="2">The sequence shown here is derived from an EMBL/GenBank/DDBJ whole genome shotgun (WGS) entry which is preliminary data.</text>
</comment>
<evidence type="ECO:0000313" key="3">
    <source>
        <dbReference type="Proteomes" id="UP000290288"/>
    </source>
</evidence>
<proteinExistence type="predicted"/>
<feature type="region of interest" description="Disordered" evidence="1">
    <location>
        <begin position="33"/>
        <end position="61"/>
    </location>
</feature>
<evidence type="ECO:0000313" key="2">
    <source>
        <dbReference type="EMBL" id="RXW19199.1"/>
    </source>
</evidence>
<dbReference type="OrthoDB" id="3160134at2759"/>
<reference evidence="2 3" key="1">
    <citation type="submission" date="2019-01" db="EMBL/GenBank/DDBJ databases">
        <title>Draft genome sequence of Psathyrella aberdarensis IHI B618.</title>
        <authorList>
            <person name="Buettner E."/>
            <person name="Kellner H."/>
        </authorList>
    </citation>
    <scope>NUCLEOTIDE SEQUENCE [LARGE SCALE GENOMIC DNA]</scope>
    <source>
        <strain evidence="2 3">IHI B618</strain>
    </source>
</reference>
<protein>
    <submittedName>
        <fullName evidence="2">Uncharacterized protein</fullName>
    </submittedName>
</protein>
<feature type="compositionally biased region" description="Acidic residues" evidence="1">
    <location>
        <begin position="40"/>
        <end position="52"/>
    </location>
</feature>
<sequence length="371" mass="41892">MPGGPNKENVPVPVPVNGTLSVVEATRRQLLGKRKRTIDTSEEGDHTDEDGHECDIDAPKKLPNQDRLVGFGRHFGRTVHPFCNLLTLITEGQSRVNELTLRGIGLEDLSPRERRDQNMFKRLINMVPNLEDRLWDQSCNPDEKKYIADMLFKGMKGARTDNTKGLKIAIVEFITPPNGVLRPPLGRSTKNGRGFFHEEVGKYLCPTDYDWTDPSIKQRLRSGQLTPTEHQWPIFLYEGLKFNRDDPWDGLLKGKLVIQGFKHVFTSPSSAEAASLVYIATLIRFSLSNSTAFTLKDPIMKNEGFFTSLLSFLENPEEEEGVNNLLNWWNDLIFPGQTSVGSGQIPQTSALAALYEARRRRRLQDVSQTGN</sequence>
<evidence type="ECO:0000256" key="1">
    <source>
        <dbReference type="SAM" id="MobiDB-lite"/>
    </source>
</evidence>
<keyword evidence="3" id="KW-1185">Reference proteome</keyword>
<name>A0A4Q2DHL7_9AGAR</name>
<dbReference type="Pfam" id="PF20414">
    <property type="entry name" value="DUF6698"/>
    <property type="match status" value="1"/>
</dbReference>
<dbReference type="InterPro" id="IPR046521">
    <property type="entry name" value="DUF6698"/>
</dbReference>
<gene>
    <name evidence="2" type="ORF">EST38_g6670</name>
</gene>
<dbReference type="STRING" id="2316362.A0A4Q2DHL7"/>
<accession>A0A4Q2DHL7</accession>